<dbReference type="Pfam" id="PF07687">
    <property type="entry name" value="M20_dimer"/>
    <property type="match status" value="1"/>
</dbReference>
<dbReference type="PIRSF" id="PIRSF005962">
    <property type="entry name" value="Pept_M20D_amidohydro"/>
    <property type="match status" value="1"/>
</dbReference>
<dbReference type="CDD" id="cd08021">
    <property type="entry name" value="M20_Acy1_YhaA-like"/>
    <property type="match status" value="1"/>
</dbReference>
<dbReference type="Gene3D" id="3.30.70.360">
    <property type="match status" value="1"/>
</dbReference>
<comment type="caution">
    <text evidence="2">The sequence shown here is derived from an EMBL/GenBank/DDBJ whole genome shotgun (WGS) entry which is preliminary data.</text>
</comment>
<feature type="domain" description="Peptidase M20 dimerisation" evidence="1">
    <location>
        <begin position="195"/>
        <end position="275"/>
    </location>
</feature>
<dbReference type="SUPFAM" id="SSF53187">
    <property type="entry name" value="Zn-dependent exopeptidases"/>
    <property type="match status" value="1"/>
</dbReference>
<keyword evidence="3" id="KW-1185">Reference proteome</keyword>
<dbReference type="EMBL" id="BMOM01000016">
    <property type="protein sequence ID" value="GGM12266.1"/>
    <property type="molecule type" value="Genomic_DNA"/>
</dbReference>
<accession>A0ABQ2GUH7</accession>
<name>A0ABQ2GUH7_9DEIO</name>
<reference evidence="3" key="1">
    <citation type="journal article" date="2019" name="Int. J. Syst. Evol. Microbiol.">
        <title>The Global Catalogue of Microorganisms (GCM) 10K type strain sequencing project: providing services to taxonomists for standard genome sequencing and annotation.</title>
        <authorList>
            <consortium name="The Broad Institute Genomics Platform"/>
            <consortium name="The Broad Institute Genome Sequencing Center for Infectious Disease"/>
            <person name="Wu L."/>
            <person name="Ma J."/>
        </authorList>
    </citation>
    <scope>NUCLEOTIDE SEQUENCE [LARGE SCALE GENOMIC DNA]</scope>
    <source>
        <strain evidence="3">JCM 15443</strain>
    </source>
</reference>
<dbReference type="RefSeq" id="WP_188904200.1">
    <property type="nucleotide sequence ID" value="NZ_BMOM01000016.1"/>
</dbReference>
<dbReference type="PANTHER" id="PTHR11014">
    <property type="entry name" value="PEPTIDASE M20 FAMILY MEMBER"/>
    <property type="match status" value="1"/>
</dbReference>
<dbReference type="NCBIfam" id="TIGR01891">
    <property type="entry name" value="amidohydrolases"/>
    <property type="match status" value="1"/>
</dbReference>
<evidence type="ECO:0000259" key="1">
    <source>
        <dbReference type="Pfam" id="PF07687"/>
    </source>
</evidence>
<sequence>MTQTYRQQTPVSIEDFALQQQVIQWRRHLHENPELSFHEHETADFVEAQLRKLPNLSVTRPTPTSVLAVLRGEAGPGRTVLLRADMDALPIAEETDLPFASKRAGVMHACGHDAHTAMLLGAATVLSRQPGTLCGEVRFIFQHAEEHFPGGAQQIVDTGVLDDVDVVMGEHVMSPIPTGVILLREGPLMASPDAFDITIQGKGGHGAQPHQTVDPVVIAAQIVMAFQSVISRQLDPIVPAVLSVTQIHSGSAHNIIPDTATLNGTVRTFDPELRELMPQRMEKIVQGITEAFGATYTFEYRNGYRATVNDAGTTALLREVARETFGDEVTLTEGQPLMGSEDFSAYMTKAPGTFVLIGAGGPAHAPHHHPKFDIDEKALTYGTRMYVASAQRLTQPQG</sequence>
<evidence type="ECO:0000313" key="2">
    <source>
        <dbReference type="EMBL" id="GGM12266.1"/>
    </source>
</evidence>
<dbReference type="SUPFAM" id="SSF55031">
    <property type="entry name" value="Bacterial exopeptidase dimerisation domain"/>
    <property type="match status" value="1"/>
</dbReference>
<dbReference type="Pfam" id="PF01546">
    <property type="entry name" value="Peptidase_M20"/>
    <property type="match status" value="1"/>
</dbReference>
<organism evidence="2 3">
    <name type="scientific">Deinococcus aerophilus</name>
    <dbReference type="NCBI Taxonomy" id="522488"/>
    <lineage>
        <taxon>Bacteria</taxon>
        <taxon>Thermotogati</taxon>
        <taxon>Deinococcota</taxon>
        <taxon>Deinococci</taxon>
        <taxon>Deinococcales</taxon>
        <taxon>Deinococcaceae</taxon>
        <taxon>Deinococcus</taxon>
    </lineage>
</organism>
<evidence type="ECO:0000313" key="3">
    <source>
        <dbReference type="Proteomes" id="UP000661918"/>
    </source>
</evidence>
<protein>
    <submittedName>
        <fullName evidence="2">N-acyl-L-amino acid amidohydrolase</fullName>
    </submittedName>
</protein>
<proteinExistence type="predicted"/>
<dbReference type="InterPro" id="IPR002933">
    <property type="entry name" value="Peptidase_M20"/>
</dbReference>
<dbReference type="InterPro" id="IPR011650">
    <property type="entry name" value="Peptidase_M20_dimer"/>
</dbReference>
<dbReference type="Proteomes" id="UP000661918">
    <property type="component" value="Unassembled WGS sequence"/>
</dbReference>
<gene>
    <name evidence="2" type="ORF">GCM10010841_21020</name>
</gene>
<dbReference type="Gene3D" id="3.40.630.10">
    <property type="entry name" value="Zn peptidases"/>
    <property type="match status" value="1"/>
</dbReference>
<dbReference type="PANTHER" id="PTHR11014:SF63">
    <property type="entry name" value="METALLOPEPTIDASE, PUTATIVE (AFU_ORTHOLOGUE AFUA_6G09600)-RELATED"/>
    <property type="match status" value="1"/>
</dbReference>
<dbReference type="InterPro" id="IPR017439">
    <property type="entry name" value="Amidohydrolase"/>
</dbReference>
<dbReference type="InterPro" id="IPR036264">
    <property type="entry name" value="Bact_exopeptidase_dim_dom"/>
</dbReference>